<feature type="domain" description="DUF6737" evidence="2">
    <location>
        <begin position="8"/>
        <end position="63"/>
    </location>
</feature>
<accession>A0ABS3FVW8</accession>
<evidence type="ECO:0000313" key="3">
    <source>
        <dbReference type="EMBL" id="MBO0351208.1"/>
    </source>
</evidence>
<name>A0ABS3FVW8_9CYAN</name>
<protein>
    <recommendedName>
        <fullName evidence="2">DUF6737 domain-containing protein</fullName>
    </recommendedName>
</protein>
<organism evidence="3 4">
    <name type="scientific">Phormidium pseudopriestleyi FRX01</name>
    <dbReference type="NCBI Taxonomy" id="1759528"/>
    <lineage>
        <taxon>Bacteria</taxon>
        <taxon>Bacillati</taxon>
        <taxon>Cyanobacteriota</taxon>
        <taxon>Cyanophyceae</taxon>
        <taxon>Oscillatoriophycideae</taxon>
        <taxon>Oscillatoriales</taxon>
        <taxon>Oscillatoriaceae</taxon>
        <taxon>Phormidium</taxon>
    </lineage>
</organism>
<dbReference type="Proteomes" id="UP000664844">
    <property type="component" value="Unassembled WGS sequence"/>
</dbReference>
<evidence type="ECO:0000313" key="4">
    <source>
        <dbReference type="Proteomes" id="UP000664844"/>
    </source>
</evidence>
<feature type="transmembrane region" description="Helical" evidence="1">
    <location>
        <begin position="20"/>
        <end position="37"/>
    </location>
</feature>
<keyword evidence="1" id="KW-1133">Transmembrane helix</keyword>
<comment type="caution">
    <text evidence="3">The sequence shown here is derived from an EMBL/GenBank/DDBJ whole genome shotgun (WGS) entry which is preliminary data.</text>
</comment>
<dbReference type="InterPro" id="IPR046625">
    <property type="entry name" value="DUF6737"/>
</dbReference>
<keyword evidence="1" id="KW-0472">Membrane</keyword>
<reference evidence="3 4" key="1">
    <citation type="submission" date="2021-03" db="EMBL/GenBank/DDBJ databases">
        <title>Metabolic Capacity of the Antarctic Cyanobacterium Phormidium pseudopriestleyi that Sustains Oxygenic Photosynthesis in the Presence of Hydrogen Sulfide.</title>
        <authorList>
            <person name="Lumian J.E."/>
            <person name="Jungblut A.D."/>
            <person name="Dillon M.L."/>
            <person name="Hawes I."/>
            <person name="Doran P.T."/>
            <person name="Mackey T.J."/>
            <person name="Dick G.J."/>
            <person name="Grettenberger C.L."/>
            <person name="Sumner D.Y."/>
        </authorList>
    </citation>
    <scope>NUCLEOTIDE SEQUENCE [LARGE SCALE GENOMIC DNA]</scope>
    <source>
        <strain evidence="3 4">FRX01</strain>
    </source>
</reference>
<sequence>MSQQPSLNPWNYKPWWCQPWSILLTGMTLILGSWLVFHKLWVTAIVAVPLVAWMGFFLLIWPRLMIESGILDRYEAQFRAGGTGEEEG</sequence>
<dbReference type="PANTHER" id="PTHR36046:SF1">
    <property type="entry name" value="DUF6737 DOMAIN-CONTAINING PROTEIN"/>
    <property type="match status" value="1"/>
</dbReference>
<proteinExistence type="predicted"/>
<dbReference type="RefSeq" id="WP_207089656.1">
    <property type="nucleotide sequence ID" value="NZ_JAFLQW010000514.1"/>
</dbReference>
<dbReference type="EMBL" id="JAFLQW010000514">
    <property type="protein sequence ID" value="MBO0351208.1"/>
    <property type="molecule type" value="Genomic_DNA"/>
</dbReference>
<keyword evidence="1" id="KW-0812">Transmembrane</keyword>
<keyword evidence="4" id="KW-1185">Reference proteome</keyword>
<dbReference type="Pfam" id="PF20522">
    <property type="entry name" value="DUF6737"/>
    <property type="match status" value="1"/>
</dbReference>
<dbReference type="PANTHER" id="PTHR36046">
    <property type="entry name" value="PROTEIN, PUTATIVE-RELATED"/>
    <property type="match status" value="1"/>
</dbReference>
<gene>
    <name evidence="3" type="ORF">J0895_19445</name>
</gene>
<feature type="transmembrane region" description="Helical" evidence="1">
    <location>
        <begin position="44"/>
        <end position="64"/>
    </location>
</feature>
<evidence type="ECO:0000259" key="2">
    <source>
        <dbReference type="Pfam" id="PF20522"/>
    </source>
</evidence>
<evidence type="ECO:0000256" key="1">
    <source>
        <dbReference type="SAM" id="Phobius"/>
    </source>
</evidence>